<dbReference type="PROSITE" id="PS50866">
    <property type="entry name" value="GOLD"/>
    <property type="match status" value="1"/>
</dbReference>
<evidence type="ECO:0000256" key="4">
    <source>
        <dbReference type="ARBA" id="ARBA00022729"/>
    </source>
</evidence>
<reference evidence="11" key="1">
    <citation type="submission" date="2017-01" db="EMBL/GenBank/DDBJ databases">
        <title>Comparative genomics of anhydrobiosis in the tardigrade Hypsibius dujardini.</title>
        <authorList>
            <person name="Yoshida Y."/>
            <person name="Koutsovoulos G."/>
            <person name="Laetsch D."/>
            <person name="Stevens L."/>
            <person name="Kumar S."/>
            <person name="Horikawa D."/>
            <person name="Ishino K."/>
            <person name="Komine S."/>
            <person name="Tomita M."/>
            <person name="Blaxter M."/>
            <person name="Arakawa K."/>
        </authorList>
    </citation>
    <scope>NUCLEOTIDE SEQUENCE [LARGE SCALE GENOMIC DNA]</scope>
    <source>
        <strain evidence="11">Z151</strain>
    </source>
</reference>
<dbReference type="AlphaFoldDB" id="A0A9X6NDX0"/>
<proteinExistence type="inferred from homology"/>
<evidence type="ECO:0000256" key="5">
    <source>
        <dbReference type="ARBA" id="ARBA00022989"/>
    </source>
</evidence>
<evidence type="ECO:0000259" key="9">
    <source>
        <dbReference type="PROSITE" id="PS50866"/>
    </source>
</evidence>
<evidence type="ECO:0000256" key="8">
    <source>
        <dbReference type="SAM" id="Phobius"/>
    </source>
</evidence>
<gene>
    <name evidence="10" type="ORF">BV898_15376</name>
</gene>
<dbReference type="GO" id="GO:0016020">
    <property type="term" value="C:membrane"/>
    <property type="evidence" value="ECO:0007669"/>
    <property type="project" value="UniProtKB-SubCell"/>
</dbReference>
<evidence type="ECO:0000256" key="3">
    <source>
        <dbReference type="ARBA" id="ARBA00022692"/>
    </source>
</evidence>
<name>A0A9X6NDX0_HYPEX</name>
<evidence type="ECO:0000256" key="2">
    <source>
        <dbReference type="ARBA" id="ARBA00007104"/>
    </source>
</evidence>
<keyword evidence="6 8" id="KW-0472">Membrane</keyword>
<protein>
    <submittedName>
        <fullName evidence="10">Transmembrane emp24 domain-containing protein 10</fullName>
    </submittedName>
</protein>
<dbReference type="InterPro" id="IPR015720">
    <property type="entry name" value="Emp24-like"/>
</dbReference>
<dbReference type="InterPro" id="IPR009038">
    <property type="entry name" value="GOLD_dom"/>
</dbReference>
<dbReference type="EMBL" id="MTYJ01000206">
    <property type="protein sequence ID" value="OWA50873.1"/>
    <property type="molecule type" value="Genomic_DNA"/>
</dbReference>
<keyword evidence="5 8" id="KW-1133">Transmembrane helix</keyword>
<evidence type="ECO:0000313" key="11">
    <source>
        <dbReference type="Proteomes" id="UP000192578"/>
    </source>
</evidence>
<dbReference type="SMART" id="SM01190">
    <property type="entry name" value="EMP24_GP25L"/>
    <property type="match status" value="1"/>
</dbReference>
<keyword evidence="4" id="KW-0732">Signal</keyword>
<organism evidence="10 11">
    <name type="scientific">Hypsibius exemplaris</name>
    <name type="common">Freshwater tardigrade</name>
    <dbReference type="NCBI Taxonomy" id="2072580"/>
    <lineage>
        <taxon>Eukaryota</taxon>
        <taxon>Metazoa</taxon>
        <taxon>Ecdysozoa</taxon>
        <taxon>Tardigrada</taxon>
        <taxon>Eutardigrada</taxon>
        <taxon>Parachela</taxon>
        <taxon>Hypsibioidea</taxon>
        <taxon>Hypsibiidae</taxon>
        <taxon>Hypsibius</taxon>
    </lineage>
</organism>
<accession>A0A9X6NDX0</accession>
<comment type="similarity">
    <text evidence="2 7">Belongs to the EMP24/GP25L family.</text>
</comment>
<dbReference type="OrthoDB" id="759142at2759"/>
<dbReference type="Pfam" id="PF01105">
    <property type="entry name" value="EMP24_GP25L"/>
    <property type="match status" value="1"/>
</dbReference>
<keyword evidence="3 7" id="KW-0812">Transmembrane</keyword>
<feature type="transmembrane region" description="Helical" evidence="8">
    <location>
        <begin position="180"/>
        <end position="200"/>
    </location>
</feature>
<keyword evidence="11" id="KW-1185">Reference proteome</keyword>
<evidence type="ECO:0000313" key="10">
    <source>
        <dbReference type="EMBL" id="OWA50873.1"/>
    </source>
</evidence>
<comment type="caution">
    <text evidence="10">The sequence shown here is derived from an EMBL/GenBank/DDBJ whole genome shotgun (WGS) entry which is preliminary data.</text>
</comment>
<dbReference type="Proteomes" id="UP000192578">
    <property type="component" value="Unassembled WGS sequence"/>
</dbReference>
<comment type="subcellular location">
    <subcellularLocation>
        <location evidence="1 7">Membrane</location>
        <topology evidence="1 7">Single-pass type I membrane protein</topology>
    </subcellularLocation>
</comment>
<sequence>MELEKILPSTLFFCIYFISSASGIAFHLAPNTKKCLREEVQKDDVVKGEFELSVTTPEIKTDLLILDSKGHKLYGKEDAQKGKFAFSVDEYEMIDICFETKTEIPYGHAPPPPREITFTIRHGVEAKNYEDIAKAEKLKPMEAELRRLEDLSDAIVDSFNHMRKREDEMRGTNEQTSSRVLYFSVFSMLCLLGLTTWQVLYLRRFFKAKKLIE</sequence>
<evidence type="ECO:0000256" key="1">
    <source>
        <dbReference type="ARBA" id="ARBA00004479"/>
    </source>
</evidence>
<feature type="domain" description="GOLD" evidence="9">
    <location>
        <begin position="33"/>
        <end position="122"/>
    </location>
</feature>
<evidence type="ECO:0000256" key="6">
    <source>
        <dbReference type="ARBA" id="ARBA00023136"/>
    </source>
</evidence>
<feature type="transmembrane region" description="Helical" evidence="8">
    <location>
        <begin position="6"/>
        <end position="29"/>
    </location>
</feature>
<evidence type="ECO:0000256" key="7">
    <source>
        <dbReference type="RuleBase" id="RU003827"/>
    </source>
</evidence>
<dbReference type="PANTHER" id="PTHR22811">
    <property type="entry name" value="TRANSMEMBRANE EMP24 DOMAIN-CONTAINING PROTEIN"/>
    <property type="match status" value="1"/>
</dbReference>